<dbReference type="GeneID" id="41977480"/>
<accession>A0A507APB3</accession>
<comment type="caution">
    <text evidence="2">The sequence shown here is derived from an EMBL/GenBank/DDBJ whole genome shotgun (WGS) entry which is preliminary data.</text>
</comment>
<reference evidence="2 3" key="1">
    <citation type="submission" date="2019-06" db="EMBL/GenBank/DDBJ databases">
        <title>Draft genome sequence of the filamentous fungus Phialemoniopsis curvata isolated from diesel fuel.</title>
        <authorList>
            <person name="Varaljay V.A."/>
            <person name="Lyon W.J."/>
            <person name="Crouch A.L."/>
            <person name="Drake C.E."/>
            <person name="Hollomon J.M."/>
            <person name="Nadeau L.J."/>
            <person name="Nunn H.S."/>
            <person name="Stevenson B.S."/>
            <person name="Bojanowski C.L."/>
            <person name="Crookes-Goodson W.J."/>
        </authorList>
    </citation>
    <scope>NUCLEOTIDE SEQUENCE [LARGE SCALE GENOMIC DNA]</scope>
    <source>
        <strain evidence="2 3">D216</strain>
    </source>
</reference>
<dbReference type="InterPro" id="IPR008928">
    <property type="entry name" value="6-hairpin_glycosidase_sf"/>
</dbReference>
<keyword evidence="3" id="KW-1185">Reference proteome</keyword>
<evidence type="ECO:0000313" key="2">
    <source>
        <dbReference type="EMBL" id="TPX08546.1"/>
    </source>
</evidence>
<dbReference type="GO" id="GO:0005975">
    <property type="term" value="P:carbohydrate metabolic process"/>
    <property type="evidence" value="ECO:0007669"/>
    <property type="project" value="InterPro"/>
</dbReference>
<dbReference type="EMBL" id="SKBQ01000077">
    <property type="protein sequence ID" value="TPX08546.1"/>
    <property type="molecule type" value="Genomic_DNA"/>
</dbReference>
<dbReference type="AlphaFoldDB" id="A0A507APB3"/>
<dbReference type="GO" id="GO:0003824">
    <property type="term" value="F:catalytic activity"/>
    <property type="evidence" value="ECO:0007669"/>
    <property type="project" value="UniProtKB-ARBA"/>
</dbReference>
<dbReference type="RefSeq" id="XP_030990257.1">
    <property type="nucleotide sequence ID" value="XM_031132606.1"/>
</dbReference>
<name>A0A507APB3_9PEZI</name>
<evidence type="ECO:0008006" key="4">
    <source>
        <dbReference type="Google" id="ProtNLM"/>
    </source>
</evidence>
<gene>
    <name evidence="2" type="ORF">E0L32_010033</name>
</gene>
<dbReference type="Proteomes" id="UP000319257">
    <property type="component" value="Unassembled WGS sequence"/>
</dbReference>
<feature type="region of interest" description="Disordered" evidence="1">
    <location>
        <begin position="1"/>
        <end position="22"/>
    </location>
</feature>
<sequence length="740" mass="82285">MPSGFAQSLRPPDITGQNDVTQSGNAGLHAQVFAGKTLFGATECSNRHSGPLTCVGAEEGYEKIDFTTVVHRINTWLSLPAADRLLPSPKQALYHTYALLRATLLISGSPSLPPTPPGGSIRHIERNTWQVSAPAGSPYFTLSFPNGTTFVLDGTDGQHVLPSDLTSGPVHGSGRAWWLPASPFSPQSAYMVIADGDVTSSCTGKHNPSCRVTVQASSANITAYRARPHADIHGDEFDLDFPGAEGLADALAGFYWGTMLPSVIERTRAKDYPDAEGYIISTLADRYVGTYPDVDHEFQIKGRVAWGGDLDLAVVRRMIELELRLMREDYCGLWRAPCAVQPSGEREYNVRRNSEDGETNAVMFLVSGNVEMIESVWLYVARTKDLEWLRLHLDDIEMGAWSVEQHIDPLGRLWSDVYYEDQVIKDGRETMSAALAARAFGLLAELELVLGRDDAAQRYVKLQQRLAQAVSRPLPQGYWDAAQSRFVDWVDRTGWAHDHIHLLANILPVMLNMTTRAQTDSIESLIAAELDEFQRFPTFLSARIADYNSSEIGDGGPYDLCAAGRYWHWDAAYWAWRGNGDMLLEQLHKVASMGATDDYIMGERYDMDYVYYIDGKPWHGAAHYYEYPCVYSWVLFHDLVGVQPSLTADVRLKPMLVGGGSVTLKQAAYQLRYQFEPRNHSFTLQNLASKSRTFELDLSALLGKHILGLDLGAEFMALSDQPFELGPGEEARLQKLDSLP</sequence>
<proteinExistence type="predicted"/>
<dbReference type="InterPro" id="IPR012341">
    <property type="entry name" value="6hp_glycosidase-like_sf"/>
</dbReference>
<evidence type="ECO:0000313" key="3">
    <source>
        <dbReference type="Proteomes" id="UP000319257"/>
    </source>
</evidence>
<dbReference type="InParanoid" id="A0A507APB3"/>
<dbReference type="OrthoDB" id="5229093at2759"/>
<protein>
    <recommendedName>
        <fullName evidence="4">Alpha-L-rhamnosidase six-hairpin glycosidase domain-containing protein</fullName>
    </recommendedName>
</protein>
<dbReference type="SUPFAM" id="SSF48208">
    <property type="entry name" value="Six-hairpin glycosidases"/>
    <property type="match status" value="1"/>
</dbReference>
<dbReference type="Gene3D" id="1.50.10.10">
    <property type="match status" value="1"/>
</dbReference>
<organism evidence="2 3">
    <name type="scientific">Thyridium curvatum</name>
    <dbReference type="NCBI Taxonomy" id="1093900"/>
    <lineage>
        <taxon>Eukaryota</taxon>
        <taxon>Fungi</taxon>
        <taxon>Dikarya</taxon>
        <taxon>Ascomycota</taxon>
        <taxon>Pezizomycotina</taxon>
        <taxon>Sordariomycetes</taxon>
        <taxon>Sordariomycetidae</taxon>
        <taxon>Thyridiales</taxon>
        <taxon>Thyridiaceae</taxon>
        <taxon>Thyridium</taxon>
    </lineage>
</organism>
<evidence type="ECO:0000256" key="1">
    <source>
        <dbReference type="SAM" id="MobiDB-lite"/>
    </source>
</evidence>